<feature type="domain" description="Guanylate cyclase" evidence="2">
    <location>
        <begin position="184"/>
        <end position="313"/>
    </location>
</feature>
<reference evidence="3 4" key="1">
    <citation type="submission" date="2019-08" db="EMBL/GenBank/DDBJ databases">
        <title>Genome of Psychroserpens burtonensis ACAM 167.</title>
        <authorList>
            <person name="Bowman J.P."/>
        </authorList>
    </citation>
    <scope>NUCLEOTIDE SEQUENCE [LARGE SCALE GENOMIC DNA]</scope>
    <source>
        <strain evidence="3 4">ACAM 167</strain>
    </source>
</reference>
<evidence type="ECO:0000313" key="4">
    <source>
        <dbReference type="Proteomes" id="UP000321938"/>
    </source>
</evidence>
<dbReference type="EMBL" id="VOSB01000018">
    <property type="protein sequence ID" value="TXE16444.1"/>
    <property type="molecule type" value="Genomic_DNA"/>
</dbReference>
<feature type="transmembrane region" description="Helical" evidence="1">
    <location>
        <begin position="87"/>
        <end position="113"/>
    </location>
</feature>
<sequence>MKLSPQLKMNLNKVAVITVGYTLINIFIFFFNYALINSPYSLGPSPLFNFKSYFLANILVGLIAGVLGGIILVSVNSQLFRRRSFKFANLTTLAAYVLIFALVNVVTTFTTVLAEHGFSGVSYDAIKTASRFILNPTLITTFILWGAVTLLTVFLLEVNDKFGPGILLKFLLGNYHQPKKEERIFMFMDMRSSTTIAEEIGNVKYFNLLNDLFADVTNTILNNEGEIYQYVGDEIVISWSMKKGVRKANCLNCFSQIQEKLVDLRPIYEKKYNVMPEFKAGIHYGSVMAGEVGVIKKDIIYSGDVLNTAARIQEQCNKYNVDILISKETFDLISDTDRYQLIPLGNIELRGKKRNIDLNTINII</sequence>
<comment type="caution">
    <text evidence="3">The sequence shown here is derived from an EMBL/GenBank/DDBJ whole genome shotgun (WGS) entry which is preliminary data.</text>
</comment>
<dbReference type="Pfam" id="PF00211">
    <property type="entry name" value="Guanylate_cyc"/>
    <property type="match status" value="1"/>
</dbReference>
<feature type="transmembrane region" description="Helical" evidence="1">
    <location>
        <begin position="133"/>
        <end position="156"/>
    </location>
</feature>
<dbReference type="GO" id="GO:0035556">
    <property type="term" value="P:intracellular signal transduction"/>
    <property type="evidence" value="ECO:0007669"/>
    <property type="project" value="InterPro"/>
</dbReference>
<dbReference type="PANTHER" id="PTHR43081:SF1">
    <property type="entry name" value="ADENYLATE CYCLASE, TERMINAL-DIFFERENTIATION SPECIFIC"/>
    <property type="match status" value="1"/>
</dbReference>
<gene>
    <name evidence="3" type="ORF">ES692_13040</name>
</gene>
<keyword evidence="4" id="KW-1185">Reference proteome</keyword>
<name>A0A5C7BE90_9FLAO</name>
<keyword evidence="1" id="KW-0812">Transmembrane</keyword>
<proteinExistence type="predicted"/>
<dbReference type="STRING" id="1123037.GCA_000425305_02509"/>
<dbReference type="SUPFAM" id="SSF55073">
    <property type="entry name" value="Nucleotide cyclase"/>
    <property type="match status" value="1"/>
</dbReference>
<dbReference type="InterPro" id="IPR001054">
    <property type="entry name" value="A/G_cyclase"/>
</dbReference>
<organism evidence="3 4">
    <name type="scientific">Psychroserpens burtonensis</name>
    <dbReference type="NCBI Taxonomy" id="49278"/>
    <lineage>
        <taxon>Bacteria</taxon>
        <taxon>Pseudomonadati</taxon>
        <taxon>Bacteroidota</taxon>
        <taxon>Flavobacteriia</taxon>
        <taxon>Flavobacteriales</taxon>
        <taxon>Flavobacteriaceae</taxon>
        <taxon>Psychroserpens</taxon>
    </lineage>
</organism>
<keyword evidence="1" id="KW-1133">Transmembrane helix</keyword>
<protein>
    <submittedName>
        <fullName evidence="3">Adenylate/guanylate cyclase domain-containing protein</fullName>
    </submittedName>
</protein>
<evidence type="ECO:0000259" key="2">
    <source>
        <dbReference type="PROSITE" id="PS50125"/>
    </source>
</evidence>
<dbReference type="Proteomes" id="UP000321938">
    <property type="component" value="Unassembled WGS sequence"/>
</dbReference>
<evidence type="ECO:0000313" key="3">
    <source>
        <dbReference type="EMBL" id="TXE16444.1"/>
    </source>
</evidence>
<feature type="transmembrane region" description="Helical" evidence="1">
    <location>
        <begin position="54"/>
        <end position="75"/>
    </location>
</feature>
<accession>A0A5C7BE90</accession>
<dbReference type="PANTHER" id="PTHR43081">
    <property type="entry name" value="ADENYLATE CYCLASE, TERMINAL-DIFFERENTIATION SPECIFIC-RELATED"/>
    <property type="match status" value="1"/>
</dbReference>
<dbReference type="InterPro" id="IPR029787">
    <property type="entry name" value="Nucleotide_cyclase"/>
</dbReference>
<dbReference type="CDD" id="cd07302">
    <property type="entry name" value="CHD"/>
    <property type="match status" value="1"/>
</dbReference>
<keyword evidence="1" id="KW-0472">Membrane</keyword>
<dbReference type="GO" id="GO:0004016">
    <property type="term" value="F:adenylate cyclase activity"/>
    <property type="evidence" value="ECO:0007669"/>
    <property type="project" value="UniProtKB-ARBA"/>
</dbReference>
<dbReference type="Gene3D" id="3.30.70.1230">
    <property type="entry name" value="Nucleotide cyclase"/>
    <property type="match status" value="1"/>
</dbReference>
<dbReference type="GO" id="GO:0009190">
    <property type="term" value="P:cyclic nucleotide biosynthetic process"/>
    <property type="evidence" value="ECO:0007669"/>
    <property type="project" value="InterPro"/>
</dbReference>
<dbReference type="OrthoDB" id="9768499at2"/>
<feature type="transmembrane region" description="Helical" evidence="1">
    <location>
        <begin position="12"/>
        <end position="34"/>
    </location>
</feature>
<evidence type="ECO:0000256" key="1">
    <source>
        <dbReference type="SAM" id="Phobius"/>
    </source>
</evidence>
<dbReference type="InterPro" id="IPR050697">
    <property type="entry name" value="Adenylyl/Guanylyl_Cyclase_3/4"/>
</dbReference>
<dbReference type="AlphaFoldDB" id="A0A5C7BE90"/>
<dbReference type="PROSITE" id="PS50125">
    <property type="entry name" value="GUANYLATE_CYCLASE_2"/>
    <property type="match status" value="1"/>
</dbReference>